<accession>V8CLF7</accession>
<evidence type="ECO:0000313" key="1">
    <source>
        <dbReference type="EMBL" id="ETD27571.1"/>
    </source>
</evidence>
<keyword evidence="2" id="KW-1185">Reference proteome</keyword>
<name>V8CLF7_9HELI</name>
<comment type="caution">
    <text evidence="1">The sequence shown here is derived from an EMBL/GenBank/DDBJ whole genome shotgun (WGS) entry which is preliminary data.</text>
</comment>
<organism evidence="1 2">
    <name type="scientific">Helicobacter canis NCTC 12740</name>
    <dbReference type="NCBI Taxonomy" id="1357399"/>
    <lineage>
        <taxon>Bacteria</taxon>
        <taxon>Pseudomonadati</taxon>
        <taxon>Campylobacterota</taxon>
        <taxon>Epsilonproteobacteria</taxon>
        <taxon>Campylobacterales</taxon>
        <taxon>Helicobacteraceae</taxon>
        <taxon>Helicobacter</taxon>
    </lineage>
</organism>
<dbReference type="Proteomes" id="UP000018688">
    <property type="component" value="Unassembled WGS sequence"/>
</dbReference>
<reference evidence="1 2" key="1">
    <citation type="submission" date="2013-10" db="EMBL/GenBank/DDBJ databases">
        <title>The Genome Sequence of Helicobacter canis NCTC 12740.</title>
        <authorList>
            <consortium name="The Broad Institute Genomics Platform"/>
            <person name="Earl A."/>
            <person name="Fox J.G."/>
            <person name="Shen Z."/>
            <person name="Young S.K."/>
            <person name="Zeng Q."/>
            <person name="Gargeya S."/>
            <person name="Fitzgerald M."/>
            <person name="Abouelleil A."/>
            <person name="Alvarado L."/>
            <person name="Chapman S.B."/>
            <person name="Gainer-Dewar J."/>
            <person name="Goldberg J."/>
            <person name="Griggs A."/>
            <person name="Gujja S."/>
            <person name="Hansen M."/>
            <person name="Howarth C."/>
            <person name="Imamovic A."/>
            <person name="Ireland A."/>
            <person name="Larimer J."/>
            <person name="McCowan C."/>
            <person name="Murphy C."/>
            <person name="Pearson M."/>
            <person name="Poon T.W."/>
            <person name="Priest M."/>
            <person name="Roberts A."/>
            <person name="Saif S."/>
            <person name="Shea T."/>
            <person name="Sykes S."/>
            <person name="Wortman J."/>
            <person name="Nusbaum C."/>
            <person name="Birren B."/>
        </authorList>
    </citation>
    <scope>NUCLEOTIDE SEQUENCE [LARGE SCALE GENOMIC DNA]</scope>
    <source>
        <strain evidence="1 2">NCTC 12740</strain>
    </source>
</reference>
<sequence length="92" mass="10260">MKTLQTLESAFLSGKLPKPEYITQMYELHSRLFEYAEFITRCDIDEISITPNCVKVRASLPTINNGGGGGNLAATKRLRANDPARDFKLQAL</sequence>
<dbReference type="OrthoDB" id="9918463at2"/>
<dbReference type="AlphaFoldDB" id="V8CLF7"/>
<dbReference type="HOGENOM" id="CLU_2409209_0_0_7"/>
<gene>
    <name evidence="1" type="ORF">HMPREF2087_00489</name>
</gene>
<dbReference type="EMBL" id="AZJJ01000001">
    <property type="protein sequence ID" value="ETD27571.1"/>
    <property type="molecule type" value="Genomic_DNA"/>
</dbReference>
<proteinExistence type="predicted"/>
<dbReference type="STRING" id="1357399.HMPREF2087_00489"/>
<dbReference type="PATRIC" id="fig|1357399.3.peg.513"/>
<dbReference type="RefSeq" id="WP_023929403.1">
    <property type="nucleotide sequence ID" value="NZ_KI669458.1"/>
</dbReference>
<evidence type="ECO:0000313" key="2">
    <source>
        <dbReference type="Proteomes" id="UP000018688"/>
    </source>
</evidence>
<protein>
    <submittedName>
        <fullName evidence="1">Uncharacterized protein</fullName>
    </submittedName>
</protein>